<dbReference type="PROSITE" id="PS51257">
    <property type="entry name" value="PROKAR_LIPOPROTEIN"/>
    <property type="match status" value="1"/>
</dbReference>
<dbReference type="AlphaFoldDB" id="A0A8H9LC77"/>
<dbReference type="RefSeq" id="WP_142571314.1">
    <property type="nucleotide sequence ID" value="NZ_BMMN01000007.1"/>
</dbReference>
<evidence type="ECO:0000256" key="1">
    <source>
        <dbReference type="SAM" id="SignalP"/>
    </source>
</evidence>
<feature type="chain" id="PRO_5034334887" description="Lipoprotein" evidence="1">
    <location>
        <begin position="31"/>
        <end position="312"/>
    </location>
</feature>
<feature type="signal peptide" evidence="1">
    <location>
        <begin position="1"/>
        <end position="30"/>
    </location>
</feature>
<keyword evidence="1" id="KW-0732">Signal</keyword>
<name>A0A8H9LC77_9ACTN</name>
<protein>
    <recommendedName>
        <fullName evidence="4">Lipoprotein</fullName>
    </recommendedName>
</protein>
<organism evidence="2 3">
    <name type="scientific">Microbispora bryophytorum</name>
    <dbReference type="NCBI Taxonomy" id="1460882"/>
    <lineage>
        <taxon>Bacteria</taxon>
        <taxon>Bacillati</taxon>
        <taxon>Actinomycetota</taxon>
        <taxon>Actinomycetes</taxon>
        <taxon>Streptosporangiales</taxon>
        <taxon>Streptosporangiaceae</taxon>
        <taxon>Microbispora</taxon>
    </lineage>
</organism>
<sequence>MPYVSRFRPLPLAVLAAVALSGCQASGTAAAVGTTLTASPVPDGGQAAQKAVRTVENAVFPLDAFEPTPEQRARLVNAVRHSVALCTNRFGMKGYDDTPLPPQRDTTPRARRYLFVDPALAARYGYAVPLQPPSQQQKPPRSTRAGTGLTPIEEQAVLNGQGPKTVRGIRVPEGGCIGAANRRVMKGVPPDAEWLVVRLGMQAYDKALADPRVKAVNTAWSACMKRAGYTYPTPVKAWEDPRWRKPGDTREEATAAADMRCKLQVDYLIVRLTSEIDAQRTIADRHGPELRAFRRQLRTRLANAAAMLGERP</sequence>
<keyword evidence="3" id="KW-1185">Reference proteome</keyword>
<proteinExistence type="predicted"/>
<evidence type="ECO:0000313" key="3">
    <source>
        <dbReference type="Proteomes" id="UP000653480"/>
    </source>
</evidence>
<evidence type="ECO:0000313" key="2">
    <source>
        <dbReference type="EMBL" id="GGO17614.1"/>
    </source>
</evidence>
<dbReference type="EMBL" id="BMMN01000007">
    <property type="protein sequence ID" value="GGO17614.1"/>
    <property type="molecule type" value="Genomic_DNA"/>
</dbReference>
<evidence type="ECO:0008006" key="4">
    <source>
        <dbReference type="Google" id="ProtNLM"/>
    </source>
</evidence>
<reference evidence="2" key="1">
    <citation type="journal article" date="2014" name="Int. J. Syst. Evol. Microbiol.">
        <title>Complete genome sequence of Corynebacterium casei LMG S-19264T (=DSM 44701T), isolated from a smear-ripened cheese.</title>
        <authorList>
            <consortium name="US DOE Joint Genome Institute (JGI-PGF)"/>
            <person name="Walter F."/>
            <person name="Albersmeier A."/>
            <person name="Kalinowski J."/>
            <person name="Ruckert C."/>
        </authorList>
    </citation>
    <scope>NUCLEOTIDE SEQUENCE</scope>
    <source>
        <strain evidence="2">CGMCC 4.7138</strain>
    </source>
</reference>
<dbReference type="OrthoDB" id="4800194at2"/>
<accession>A0A8H9LC77</accession>
<dbReference type="Proteomes" id="UP000653480">
    <property type="component" value="Unassembled WGS sequence"/>
</dbReference>
<reference evidence="2" key="2">
    <citation type="submission" date="2020-09" db="EMBL/GenBank/DDBJ databases">
        <authorList>
            <person name="Sun Q."/>
            <person name="Zhou Y."/>
        </authorList>
    </citation>
    <scope>NUCLEOTIDE SEQUENCE</scope>
    <source>
        <strain evidence="2">CGMCC 4.7138</strain>
    </source>
</reference>
<gene>
    <name evidence="2" type="ORF">GCM10011574_41400</name>
</gene>
<comment type="caution">
    <text evidence="2">The sequence shown here is derived from an EMBL/GenBank/DDBJ whole genome shotgun (WGS) entry which is preliminary data.</text>
</comment>